<sequence length="700" mass="79085">MATTEFQEKKRWGDLSKVYTRKKHNKRLKNCDTGVVEATTSSATPVNEAVSTETITDITNNQEKVGFEKGGESVPQQILRLDLVGKDGDSRNQVGEVRKNLSPLNVVSDGLSNENQVQERDDLTNKVQEVLNENAVINPVVVRVDDRVRINFAAANSRDEIWELRRNLLNELDQVRAMSKQLEAKQVELSGVYSNNATTAAAYSLSQHSENNEKRELVKATPEVASVRNLKLKPFRAANLSGIENNGFVSVREDDSVMGGSQLMRVNSELDSVVTVQEYRPFRHLNVSVPENNNHSHGFIDYIEKEKRTPKANQYYRNSDFLLAKDRLPPETNKKVKSNGRRKHGQMDHASSIDRFWNQAFKNCSNLLQRLMKHKHGWVFNEPVNVRLLNLHDYHDIIKNPMDLGTIKSRLAHYLYKSPREFADDVRLTFRNAKTYNPVGHDVHVMADQLSAIFEERWAVIENKYNPEMIYDMSQYGGLPTPMSRKAVQTTPPSLPILPARDLDRSEYMAEPVEFRPKPVVVPAVRTPVPKKPKAKDLNKRDMTFDERRKLSVNLESLPVEKLESVVLIIKKRNAVLQQQDDEIELDIDSFDAETLWELDRFVTNYKKSLSKYKRRAELAQARAQAQKSIHAPNLDRAYTVAAEESKAAGESRVATKSLVQAEKQGDDVSSSSSSSSSDSDSSSSDSDSDSSSAQGSDGD</sequence>
<reference evidence="8" key="1">
    <citation type="submission" date="2023-02" db="EMBL/GenBank/DDBJ databases">
        <title>Genome of toxic invasive species Heracleum sosnowskyi carries increased number of genes despite the absence of recent whole-genome duplications.</title>
        <authorList>
            <person name="Schelkunov M."/>
            <person name="Shtratnikova V."/>
            <person name="Makarenko M."/>
            <person name="Klepikova A."/>
            <person name="Omelchenko D."/>
            <person name="Novikova G."/>
            <person name="Obukhova E."/>
            <person name="Bogdanov V."/>
            <person name="Penin A."/>
            <person name="Logacheva M."/>
        </authorList>
    </citation>
    <scope>NUCLEOTIDE SEQUENCE</scope>
    <source>
        <strain evidence="8">Hsosn_3</strain>
        <tissue evidence="8">Leaf</tissue>
    </source>
</reference>
<dbReference type="InterPro" id="IPR001487">
    <property type="entry name" value="Bromodomain"/>
</dbReference>
<dbReference type="InterPro" id="IPR027353">
    <property type="entry name" value="NET_dom"/>
</dbReference>
<name>A0AAD8IQC2_9APIA</name>
<proteinExistence type="predicted"/>
<dbReference type="Pfam" id="PF17035">
    <property type="entry name" value="BET"/>
    <property type="match status" value="1"/>
</dbReference>
<dbReference type="PROSITE" id="PS51525">
    <property type="entry name" value="NET"/>
    <property type="match status" value="1"/>
</dbReference>
<dbReference type="Gene3D" id="1.20.920.10">
    <property type="entry name" value="Bromodomain-like"/>
    <property type="match status" value="1"/>
</dbReference>
<dbReference type="SMART" id="SM00297">
    <property type="entry name" value="BROMO"/>
    <property type="match status" value="1"/>
</dbReference>
<dbReference type="EMBL" id="JAUIZM010000004">
    <property type="protein sequence ID" value="KAK1389273.1"/>
    <property type="molecule type" value="Genomic_DNA"/>
</dbReference>
<evidence type="ECO:0000259" key="6">
    <source>
        <dbReference type="PROSITE" id="PS50014"/>
    </source>
</evidence>
<comment type="caution">
    <text evidence="8">The sequence shown here is derived from an EMBL/GenBank/DDBJ whole genome shotgun (WGS) entry which is preliminary data.</text>
</comment>
<dbReference type="CDD" id="cd05506">
    <property type="entry name" value="Bromo_plant1"/>
    <property type="match status" value="1"/>
</dbReference>
<feature type="domain" description="Bromo" evidence="6">
    <location>
        <begin position="372"/>
        <end position="444"/>
    </location>
</feature>
<gene>
    <name evidence="8" type="ORF">POM88_017451</name>
</gene>
<dbReference type="PRINTS" id="PR00503">
    <property type="entry name" value="BROMODOMAIN"/>
</dbReference>
<evidence type="ECO:0000256" key="3">
    <source>
        <dbReference type="ARBA" id="ARBA00023163"/>
    </source>
</evidence>
<evidence type="ECO:0000313" key="9">
    <source>
        <dbReference type="Proteomes" id="UP001237642"/>
    </source>
</evidence>
<dbReference type="Gene3D" id="1.20.1270.220">
    <property type="match status" value="1"/>
</dbReference>
<dbReference type="Proteomes" id="UP001237642">
    <property type="component" value="Unassembled WGS sequence"/>
</dbReference>
<evidence type="ECO:0000256" key="4">
    <source>
        <dbReference type="PROSITE-ProRule" id="PRU00035"/>
    </source>
</evidence>
<evidence type="ECO:0000256" key="2">
    <source>
        <dbReference type="ARBA" id="ARBA00023117"/>
    </source>
</evidence>
<keyword evidence="2 4" id="KW-0103">Bromodomain</keyword>
<feature type="compositionally biased region" description="Low complexity" evidence="5">
    <location>
        <begin position="668"/>
        <end position="693"/>
    </location>
</feature>
<feature type="domain" description="NET" evidence="7">
    <location>
        <begin position="533"/>
        <end position="614"/>
    </location>
</feature>
<dbReference type="InterPro" id="IPR038336">
    <property type="entry name" value="NET_sf"/>
</dbReference>
<dbReference type="Pfam" id="PF00439">
    <property type="entry name" value="Bromodomain"/>
    <property type="match status" value="1"/>
</dbReference>
<dbReference type="InterPro" id="IPR036427">
    <property type="entry name" value="Bromodomain-like_sf"/>
</dbReference>
<evidence type="ECO:0000256" key="5">
    <source>
        <dbReference type="SAM" id="MobiDB-lite"/>
    </source>
</evidence>
<keyword evidence="3" id="KW-0804">Transcription</keyword>
<dbReference type="PANTHER" id="PTHR45926">
    <property type="entry name" value="OSJNBA0053K19.4 PROTEIN"/>
    <property type="match status" value="1"/>
</dbReference>
<dbReference type="AlphaFoldDB" id="A0AAD8IQC2"/>
<reference evidence="8" key="2">
    <citation type="submission" date="2023-05" db="EMBL/GenBank/DDBJ databases">
        <authorList>
            <person name="Schelkunov M.I."/>
        </authorList>
    </citation>
    <scope>NUCLEOTIDE SEQUENCE</scope>
    <source>
        <strain evidence="8">Hsosn_3</strain>
        <tissue evidence="8">Leaf</tissue>
    </source>
</reference>
<keyword evidence="1" id="KW-0805">Transcription regulation</keyword>
<protein>
    <submittedName>
        <fullName evidence="8">Transcription factor GTE4</fullName>
    </submittedName>
</protein>
<evidence type="ECO:0000256" key="1">
    <source>
        <dbReference type="ARBA" id="ARBA00023015"/>
    </source>
</evidence>
<keyword evidence="9" id="KW-1185">Reference proteome</keyword>
<dbReference type="InterPro" id="IPR037377">
    <property type="entry name" value="GTE_bromo"/>
</dbReference>
<accession>A0AAD8IQC2</accession>
<dbReference type="PROSITE" id="PS50014">
    <property type="entry name" value="BROMODOMAIN_2"/>
    <property type="match status" value="1"/>
</dbReference>
<organism evidence="8 9">
    <name type="scientific">Heracleum sosnowskyi</name>
    <dbReference type="NCBI Taxonomy" id="360622"/>
    <lineage>
        <taxon>Eukaryota</taxon>
        <taxon>Viridiplantae</taxon>
        <taxon>Streptophyta</taxon>
        <taxon>Embryophyta</taxon>
        <taxon>Tracheophyta</taxon>
        <taxon>Spermatophyta</taxon>
        <taxon>Magnoliopsida</taxon>
        <taxon>eudicotyledons</taxon>
        <taxon>Gunneridae</taxon>
        <taxon>Pentapetalae</taxon>
        <taxon>asterids</taxon>
        <taxon>campanulids</taxon>
        <taxon>Apiales</taxon>
        <taxon>Apiaceae</taxon>
        <taxon>Apioideae</taxon>
        <taxon>apioid superclade</taxon>
        <taxon>Tordylieae</taxon>
        <taxon>Tordyliinae</taxon>
        <taxon>Heracleum</taxon>
    </lineage>
</organism>
<evidence type="ECO:0000259" key="7">
    <source>
        <dbReference type="PROSITE" id="PS51525"/>
    </source>
</evidence>
<dbReference type="SUPFAM" id="SSF47370">
    <property type="entry name" value="Bromodomain"/>
    <property type="match status" value="1"/>
</dbReference>
<feature type="region of interest" description="Disordered" evidence="5">
    <location>
        <begin position="646"/>
        <end position="700"/>
    </location>
</feature>
<evidence type="ECO:0000313" key="8">
    <source>
        <dbReference type="EMBL" id="KAK1389273.1"/>
    </source>
</evidence>